<protein>
    <recommendedName>
        <fullName evidence="4">TonB C-terminal domain-containing protein</fullName>
    </recommendedName>
</protein>
<evidence type="ECO:0000313" key="3">
    <source>
        <dbReference type="Proteomes" id="UP000557392"/>
    </source>
</evidence>
<evidence type="ECO:0000313" key="2">
    <source>
        <dbReference type="EMBL" id="MBB4098380.1"/>
    </source>
</evidence>
<sequence>MRWLLPIALLAAPAASVAAVPHRYAVILAVTVDAEGRLVEVKLSKVIDAESGSTDAVDVPVPPQWMDAARAWLAKRDQPHEAKTYFTYAFYDPARPSEVLTGKQ</sequence>
<name>A0A7W6JRX7_9SPHN</name>
<accession>A0A7W6JRX7</accession>
<evidence type="ECO:0000256" key="1">
    <source>
        <dbReference type="SAM" id="SignalP"/>
    </source>
</evidence>
<gene>
    <name evidence="2" type="ORF">GGR46_001944</name>
</gene>
<dbReference type="EMBL" id="JACIEH010000002">
    <property type="protein sequence ID" value="MBB4098380.1"/>
    <property type="molecule type" value="Genomic_DNA"/>
</dbReference>
<proteinExistence type="predicted"/>
<keyword evidence="3" id="KW-1185">Reference proteome</keyword>
<evidence type="ECO:0008006" key="4">
    <source>
        <dbReference type="Google" id="ProtNLM"/>
    </source>
</evidence>
<organism evidence="2 3">
    <name type="scientific">Sphingomonas kyeonggiensis</name>
    <dbReference type="NCBI Taxonomy" id="1268553"/>
    <lineage>
        <taxon>Bacteria</taxon>
        <taxon>Pseudomonadati</taxon>
        <taxon>Pseudomonadota</taxon>
        <taxon>Alphaproteobacteria</taxon>
        <taxon>Sphingomonadales</taxon>
        <taxon>Sphingomonadaceae</taxon>
        <taxon>Sphingomonas</taxon>
    </lineage>
</organism>
<feature type="chain" id="PRO_5031566510" description="TonB C-terminal domain-containing protein" evidence="1">
    <location>
        <begin position="19"/>
        <end position="104"/>
    </location>
</feature>
<feature type="signal peptide" evidence="1">
    <location>
        <begin position="1"/>
        <end position="18"/>
    </location>
</feature>
<comment type="caution">
    <text evidence="2">The sequence shown here is derived from an EMBL/GenBank/DDBJ whole genome shotgun (WGS) entry which is preliminary data.</text>
</comment>
<dbReference type="Proteomes" id="UP000557392">
    <property type="component" value="Unassembled WGS sequence"/>
</dbReference>
<keyword evidence="1" id="KW-0732">Signal</keyword>
<dbReference type="AlphaFoldDB" id="A0A7W6JRX7"/>
<dbReference type="RefSeq" id="WP_183997131.1">
    <property type="nucleotide sequence ID" value="NZ_JACIEH010000002.1"/>
</dbReference>
<reference evidence="2 3" key="1">
    <citation type="submission" date="2020-08" db="EMBL/GenBank/DDBJ databases">
        <title>Genomic Encyclopedia of Type Strains, Phase IV (KMG-IV): sequencing the most valuable type-strain genomes for metagenomic binning, comparative biology and taxonomic classification.</title>
        <authorList>
            <person name="Goeker M."/>
        </authorList>
    </citation>
    <scope>NUCLEOTIDE SEQUENCE [LARGE SCALE GENOMIC DNA]</scope>
    <source>
        <strain evidence="2 3">DSM 101806</strain>
    </source>
</reference>